<accession>A0A8J6PNG6</accession>
<evidence type="ECO:0000313" key="4">
    <source>
        <dbReference type="Proteomes" id="UP000643405"/>
    </source>
</evidence>
<dbReference type="Proteomes" id="UP000643405">
    <property type="component" value="Unassembled WGS sequence"/>
</dbReference>
<feature type="domain" description="EAL" evidence="2">
    <location>
        <begin position="8"/>
        <end position="265"/>
    </location>
</feature>
<proteinExistence type="predicted"/>
<dbReference type="Gene3D" id="3.20.20.450">
    <property type="entry name" value="EAL domain"/>
    <property type="match status" value="1"/>
</dbReference>
<dbReference type="InterPro" id="IPR050706">
    <property type="entry name" value="Cyclic-di-GMP_PDE-like"/>
</dbReference>
<keyword evidence="4" id="KW-1185">Reference proteome</keyword>
<dbReference type="SUPFAM" id="SSF141868">
    <property type="entry name" value="EAL domain-like"/>
    <property type="match status" value="1"/>
</dbReference>
<comment type="caution">
    <text evidence="3">The sequence shown here is derived from an EMBL/GenBank/DDBJ whole genome shotgun (WGS) entry which is preliminary data.</text>
</comment>
<dbReference type="Pfam" id="PF00563">
    <property type="entry name" value="EAL"/>
    <property type="match status" value="1"/>
</dbReference>
<dbReference type="CDD" id="cd01948">
    <property type="entry name" value="EAL"/>
    <property type="match status" value="1"/>
</dbReference>
<dbReference type="PROSITE" id="PS50883">
    <property type="entry name" value="EAL"/>
    <property type="match status" value="1"/>
</dbReference>
<dbReference type="SMART" id="SM00052">
    <property type="entry name" value="EAL"/>
    <property type="match status" value="1"/>
</dbReference>
<dbReference type="GO" id="GO:0071111">
    <property type="term" value="F:cyclic-guanylate-specific phosphodiesterase activity"/>
    <property type="evidence" value="ECO:0007669"/>
    <property type="project" value="InterPro"/>
</dbReference>
<dbReference type="AlphaFoldDB" id="A0A8J6PNG6"/>
<organism evidence="3 4">
    <name type="scientific">Oryzicola mucosus</name>
    <dbReference type="NCBI Taxonomy" id="2767425"/>
    <lineage>
        <taxon>Bacteria</taxon>
        <taxon>Pseudomonadati</taxon>
        <taxon>Pseudomonadota</taxon>
        <taxon>Alphaproteobacteria</taxon>
        <taxon>Hyphomicrobiales</taxon>
        <taxon>Phyllobacteriaceae</taxon>
        <taxon>Oryzicola</taxon>
    </lineage>
</organism>
<evidence type="ECO:0000259" key="2">
    <source>
        <dbReference type="PROSITE" id="PS50883"/>
    </source>
</evidence>
<dbReference type="PANTHER" id="PTHR33121">
    <property type="entry name" value="CYCLIC DI-GMP PHOSPHODIESTERASE PDEF"/>
    <property type="match status" value="1"/>
</dbReference>
<protein>
    <submittedName>
        <fullName evidence="3">EAL domain-containing protein</fullName>
    </submittedName>
</protein>
<sequence length="301" mass="33201">MPRNTALAHIIRQDDGSSVGVWGEYVLHSAFQPIFAFKDERLVVIAFEGLMRPFHGEEALSPYIFLSRLAPSDRLDIETLTRNLHLVNAAAFLPVEADIFVNFNPSLFTHQTVVEQALQDMRSVLDIAGIAPARLVCEVTEQKSGSREALRQLVEALRKCGFRIAVDDYGSDESDMNRIRELRPDIIKFDGRWINRLMDSSAGYGLLSALVANFEAKGIRTVFEGIEQGWQIELTEKAGVSMMQGFALARPQIVPEVFAAEDGEQHKAGADPSASKTGPEETDPEPLDGPARDRSGSSDGE</sequence>
<reference evidence="3" key="1">
    <citation type="submission" date="2020-09" db="EMBL/GenBank/DDBJ databases">
        <title>Genome seq and assembly of Tianweitania sp.</title>
        <authorList>
            <person name="Chhetri G."/>
        </authorList>
    </citation>
    <scope>NUCLEOTIDE SEQUENCE</scope>
    <source>
        <strain evidence="3">Rool2</strain>
    </source>
</reference>
<evidence type="ECO:0000313" key="3">
    <source>
        <dbReference type="EMBL" id="MBD0414600.1"/>
    </source>
</evidence>
<dbReference type="PANTHER" id="PTHR33121:SF76">
    <property type="entry name" value="SIGNALING PROTEIN"/>
    <property type="match status" value="1"/>
</dbReference>
<dbReference type="RefSeq" id="WP_188164033.1">
    <property type="nucleotide sequence ID" value="NZ_JACVVX010000002.1"/>
</dbReference>
<gene>
    <name evidence="3" type="ORF">ICI42_08035</name>
</gene>
<dbReference type="EMBL" id="JACVVX010000002">
    <property type="protein sequence ID" value="MBD0414600.1"/>
    <property type="molecule type" value="Genomic_DNA"/>
</dbReference>
<evidence type="ECO:0000256" key="1">
    <source>
        <dbReference type="SAM" id="MobiDB-lite"/>
    </source>
</evidence>
<feature type="compositionally biased region" description="Basic and acidic residues" evidence="1">
    <location>
        <begin position="290"/>
        <end position="301"/>
    </location>
</feature>
<feature type="region of interest" description="Disordered" evidence="1">
    <location>
        <begin position="258"/>
        <end position="301"/>
    </location>
</feature>
<name>A0A8J6PNG6_9HYPH</name>
<dbReference type="InterPro" id="IPR001633">
    <property type="entry name" value="EAL_dom"/>
</dbReference>
<dbReference type="InterPro" id="IPR035919">
    <property type="entry name" value="EAL_sf"/>
</dbReference>